<dbReference type="PANTHER" id="PTHR33477:SF3">
    <property type="entry name" value="P-LOOP NTPASE DOMAIN-CONTAINING PROTEIN LPA1 HOMOLOG 1"/>
    <property type="match status" value="1"/>
</dbReference>
<organism evidence="3 4">
    <name type="scientific">Neocallimastix californiae</name>
    <dbReference type="NCBI Taxonomy" id="1754190"/>
    <lineage>
        <taxon>Eukaryota</taxon>
        <taxon>Fungi</taxon>
        <taxon>Fungi incertae sedis</taxon>
        <taxon>Chytridiomycota</taxon>
        <taxon>Chytridiomycota incertae sedis</taxon>
        <taxon>Neocallimastigomycetes</taxon>
        <taxon>Neocallimastigales</taxon>
        <taxon>Neocallimastigaceae</taxon>
        <taxon>Neocallimastix</taxon>
    </lineage>
</organism>
<name>A0A1Y2BTF3_9FUNG</name>
<keyword evidence="4" id="KW-1185">Reference proteome</keyword>
<proteinExistence type="predicted"/>
<protein>
    <recommendedName>
        <fullName evidence="5">P-loop containing nucleoside triphosphate hydrolase protein</fullName>
    </recommendedName>
</protein>
<dbReference type="EMBL" id="MCOG01000139">
    <property type="protein sequence ID" value="ORY38026.1"/>
    <property type="molecule type" value="Genomic_DNA"/>
</dbReference>
<comment type="caution">
    <text evidence="3">The sequence shown here is derived from an EMBL/GenBank/DDBJ whole genome shotgun (WGS) entry which is preliminary data.</text>
</comment>
<dbReference type="Proteomes" id="UP000193920">
    <property type="component" value="Unassembled WGS sequence"/>
</dbReference>
<feature type="coiled-coil region" evidence="1">
    <location>
        <begin position="158"/>
        <end position="185"/>
    </location>
</feature>
<evidence type="ECO:0000313" key="4">
    <source>
        <dbReference type="Proteomes" id="UP000193920"/>
    </source>
</evidence>
<sequence length="369" mass="42338">MESIYVIPRPGASQIIPVKVTKYTLEEILKFYGCRSWIAQEVSEIVFKSLNPNNSIISQEQLFAIIFQHISEKLDTGKSLIKKELEVSFKIKTFQQSVCILLGGTSGCGKSTLASLLASRLGITTVLSTDNVRHLLRNFITKEEKPVLWTSSYHAGEALEHTEELTEEEKTIKGYEEQNKVVLEKIDDIISMAQKRNESLIMEGVHLSMKSINYLLKRHKNCIPFLIYISSEAKHSERFAIRAKYMTLEPRLNKYIKFFKNIRIIQSYLCESADKYLVPKINNTNVDRSLAILHQTVLVTLAQLLKEEDNIHLDSNSHKNIIPILHEEFLSVLESKWSSKEILQNIRENNNNNNENNNDNNNGNNTINE</sequence>
<feature type="region of interest" description="Disordered" evidence="2">
    <location>
        <begin position="348"/>
        <end position="369"/>
    </location>
</feature>
<dbReference type="PANTHER" id="PTHR33477">
    <property type="entry name" value="P-LOOP NTPASE DOMAIN-CONTAINING PROTEIN LPA1 HOMOLOG 1"/>
    <property type="match status" value="1"/>
</dbReference>
<dbReference type="STRING" id="1754190.A0A1Y2BTF3"/>
<dbReference type="SUPFAM" id="SSF52540">
    <property type="entry name" value="P-loop containing nucleoside triphosphate hydrolases"/>
    <property type="match status" value="1"/>
</dbReference>
<dbReference type="Gene3D" id="3.40.50.300">
    <property type="entry name" value="P-loop containing nucleotide triphosphate hydrolases"/>
    <property type="match status" value="1"/>
</dbReference>
<dbReference type="Pfam" id="PF13238">
    <property type="entry name" value="AAA_18"/>
    <property type="match status" value="1"/>
</dbReference>
<dbReference type="AlphaFoldDB" id="A0A1Y2BTF3"/>
<keyword evidence="1" id="KW-0175">Coiled coil</keyword>
<evidence type="ECO:0008006" key="5">
    <source>
        <dbReference type="Google" id="ProtNLM"/>
    </source>
</evidence>
<gene>
    <name evidence="3" type="ORF">LY90DRAFT_672672</name>
</gene>
<dbReference type="OrthoDB" id="10263927at2759"/>
<evidence type="ECO:0000256" key="2">
    <source>
        <dbReference type="SAM" id="MobiDB-lite"/>
    </source>
</evidence>
<evidence type="ECO:0000313" key="3">
    <source>
        <dbReference type="EMBL" id="ORY38026.1"/>
    </source>
</evidence>
<dbReference type="InterPro" id="IPR027417">
    <property type="entry name" value="P-loop_NTPase"/>
</dbReference>
<accession>A0A1Y2BTF3</accession>
<reference evidence="3 4" key="1">
    <citation type="submission" date="2016-08" db="EMBL/GenBank/DDBJ databases">
        <title>A Parts List for Fungal Cellulosomes Revealed by Comparative Genomics.</title>
        <authorList>
            <consortium name="DOE Joint Genome Institute"/>
            <person name="Haitjema C.H."/>
            <person name="Gilmore S.P."/>
            <person name="Henske J.K."/>
            <person name="Solomon K.V."/>
            <person name="De Groot R."/>
            <person name="Kuo A."/>
            <person name="Mondo S.J."/>
            <person name="Salamov A.A."/>
            <person name="Labutti K."/>
            <person name="Zhao Z."/>
            <person name="Chiniquy J."/>
            <person name="Barry K."/>
            <person name="Brewer H.M."/>
            <person name="Purvine S.O."/>
            <person name="Wright A.T."/>
            <person name="Boxma B."/>
            <person name="Van Alen T."/>
            <person name="Hackstein J.H."/>
            <person name="Baker S.E."/>
            <person name="Grigoriev I.V."/>
            <person name="O'Malley M.A."/>
        </authorList>
    </citation>
    <scope>NUCLEOTIDE SEQUENCE [LARGE SCALE GENOMIC DNA]</scope>
    <source>
        <strain evidence="3 4">G1</strain>
    </source>
</reference>
<evidence type="ECO:0000256" key="1">
    <source>
        <dbReference type="SAM" id="Coils"/>
    </source>
</evidence>